<proteinExistence type="predicted"/>
<organism evidence="1 2">
    <name type="scientific">Flavobacterium supellecticarium</name>
    <dbReference type="NCBI Taxonomy" id="2565924"/>
    <lineage>
        <taxon>Bacteria</taxon>
        <taxon>Pseudomonadati</taxon>
        <taxon>Bacteroidota</taxon>
        <taxon>Flavobacteriia</taxon>
        <taxon>Flavobacteriales</taxon>
        <taxon>Flavobacteriaceae</taxon>
        <taxon>Flavobacterium</taxon>
    </lineage>
</organism>
<dbReference type="EMBL" id="SSNZ01000001">
    <property type="protein sequence ID" value="THF52823.1"/>
    <property type="molecule type" value="Genomic_DNA"/>
</dbReference>
<gene>
    <name evidence="1" type="ORF">E6C50_01020</name>
</gene>
<sequence>MPYEKNLFATAEERNNLSGEPIYGEPSRDWFFLEDGLGVEQFRRFAPLARKALRHYAKDAYNISTIDRYTERMVRKHICNFMRVKVEEKVQYDWEFIDNCMKMVIGDLLKIDIPYDEARLSYLIPEAQVHADWEKTMH</sequence>
<comment type="caution">
    <text evidence="1">The sequence shown here is derived from an EMBL/GenBank/DDBJ whole genome shotgun (WGS) entry which is preliminary data.</text>
</comment>
<evidence type="ECO:0000313" key="1">
    <source>
        <dbReference type="EMBL" id="THF52823.1"/>
    </source>
</evidence>
<evidence type="ECO:0000313" key="2">
    <source>
        <dbReference type="Proteomes" id="UP000307507"/>
    </source>
</evidence>
<protein>
    <submittedName>
        <fullName evidence="1">Uncharacterized protein</fullName>
    </submittedName>
</protein>
<keyword evidence="2" id="KW-1185">Reference proteome</keyword>
<dbReference type="Proteomes" id="UP000307507">
    <property type="component" value="Unassembled WGS sequence"/>
</dbReference>
<dbReference type="AlphaFoldDB" id="A0A4S4A3H5"/>
<name>A0A4S4A3H5_9FLAO</name>
<dbReference type="RefSeq" id="WP_136401348.1">
    <property type="nucleotide sequence ID" value="NZ_SSNZ01000001.1"/>
</dbReference>
<dbReference type="OrthoDB" id="794311at2"/>
<accession>A0A4S4A3H5</accession>
<reference evidence="1 2" key="1">
    <citation type="submission" date="2019-04" db="EMBL/GenBank/DDBJ databases">
        <title>Flavobacterium sp. nov. isolated from construction timber.</title>
        <authorList>
            <person name="Lin S.-Y."/>
            <person name="Chang C.-T."/>
            <person name="Young C.-C."/>
        </authorList>
    </citation>
    <scope>NUCLEOTIDE SEQUENCE [LARGE SCALE GENOMIC DNA]</scope>
    <source>
        <strain evidence="1 2">CC-CTC003</strain>
    </source>
</reference>